<dbReference type="AlphaFoldDB" id="A0AAN4YWS4"/>
<dbReference type="Proteomes" id="UP001328107">
    <property type="component" value="Unassembled WGS sequence"/>
</dbReference>
<gene>
    <name evidence="1" type="ORF">PMAYCL1PPCAC_00128</name>
</gene>
<sequence length="144" mass="16780">RCFRRSRVPGRDERDLPSLVLLRPTRYLSHRNECGSRLGYLAQRDSSGYGERPGIWSGHRSCRSPDRRKRCASTSQILLCIAQSIRQSESLHTLTKRSMRLSCALPVFPMNVSCARCHDMSMERCREMPRDNKYNYFRNLKVLA</sequence>
<evidence type="ECO:0000313" key="1">
    <source>
        <dbReference type="EMBL" id="GMR29933.1"/>
    </source>
</evidence>
<organism evidence="1 2">
    <name type="scientific">Pristionchus mayeri</name>
    <dbReference type="NCBI Taxonomy" id="1317129"/>
    <lineage>
        <taxon>Eukaryota</taxon>
        <taxon>Metazoa</taxon>
        <taxon>Ecdysozoa</taxon>
        <taxon>Nematoda</taxon>
        <taxon>Chromadorea</taxon>
        <taxon>Rhabditida</taxon>
        <taxon>Rhabditina</taxon>
        <taxon>Diplogasteromorpha</taxon>
        <taxon>Diplogasteroidea</taxon>
        <taxon>Neodiplogasteridae</taxon>
        <taxon>Pristionchus</taxon>
    </lineage>
</organism>
<name>A0AAN4YWS4_9BILA</name>
<comment type="caution">
    <text evidence="1">The sequence shown here is derived from an EMBL/GenBank/DDBJ whole genome shotgun (WGS) entry which is preliminary data.</text>
</comment>
<evidence type="ECO:0000313" key="2">
    <source>
        <dbReference type="Proteomes" id="UP001328107"/>
    </source>
</evidence>
<feature type="non-terminal residue" evidence="1">
    <location>
        <position position="1"/>
    </location>
</feature>
<protein>
    <submittedName>
        <fullName evidence="1">Uncharacterized protein</fullName>
    </submittedName>
</protein>
<accession>A0AAN4YWS4</accession>
<reference evidence="2" key="1">
    <citation type="submission" date="2022-10" db="EMBL/GenBank/DDBJ databases">
        <title>Genome assembly of Pristionchus species.</title>
        <authorList>
            <person name="Yoshida K."/>
            <person name="Sommer R.J."/>
        </authorList>
    </citation>
    <scope>NUCLEOTIDE SEQUENCE [LARGE SCALE GENOMIC DNA]</scope>
    <source>
        <strain evidence="2">RS5460</strain>
    </source>
</reference>
<keyword evidence="2" id="KW-1185">Reference proteome</keyword>
<dbReference type="EMBL" id="BTRK01000001">
    <property type="protein sequence ID" value="GMR29933.1"/>
    <property type="molecule type" value="Genomic_DNA"/>
</dbReference>
<proteinExistence type="predicted"/>